<organism evidence="1 2">
    <name type="scientific">Spiromyces aspiralis</name>
    <dbReference type="NCBI Taxonomy" id="68401"/>
    <lineage>
        <taxon>Eukaryota</taxon>
        <taxon>Fungi</taxon>
        <taxon>Fungi incertae sedis</taxon>
        <taxon>Zoopagomycota</taxon>
        <taxon>Kickxellomycotina</taxon>
        <taxon>Kickxellomycetes</taxon>
        <taxon>Kickxellales</taxon>
        <taxon>Kickxellaceae</taxon>
        <taxon>Spiromyces</taxon>
    </lineage>
</organism>
<dbReference type="EMBL" id="JAMZIH010000802">
    <property type="protein sequence ID" value="KAJ1678854.1"/>
    <property type="molecule type" value="Genomic_DNA"/>
</dbReference>
<name>A0ACC1HQP6_9FUNG</name>
<sequence>MYQAYLKDPDSVHASWRAYFKNVDSGLAPGKAYALPPTLIASNVINPPPLAAEDLVATIPDANPEIIDHLKIQLLVRAYQVRGHLLANLDPLGIQKPHVSVASSSELQPSFYGFSEKDMDREFQLGPGILNHFSPVAGKRMTLRKIIETLREVYCGPLGIEFTHIADRHQCDWIRERVESPQRYNYYKEQKFRIMDRLMWGTLFEKFASTKWPSQKRFGLEGCESLIPGMKELIDHSVDLGVETIVIGMAHRGRLNVLSNVVRKPNESIFCEFSGELEPSIEGSGDAKYHLGMNFDRPTPSGKRVHLSLLANPSHLETTDPIVLGKTRALQLYTNDTERSRVMPLLIHGDAAFSAQGVVYETMGFSDLPGYSTGGTVHIIINNQIGFTTDPRFSRSTPYPTDIAKTIGAPIIHVNGDDAEAVTYAFHLAAEWRQTFHKDVVIDITCYRRHGHNETDQPSFTQPLMYQKIKSQKPTLDQYTEKLVKEGTFIAKEIEDNKKLIWSMLEESYQRSKGYVPTSAEWVSSSWPGFKSLAELAVESTPAYPTGARKDIIDQVSKFITTVPSDFNLHNLLKRILKQRAEAIEAGEGIDWATAEAFAFGTLLLEGKHVRLSGQDCERGTFSHRHAVLHDQKTERQYIPLANLSPTQAPFTVTNSSLSEYGVLGYDLGYSLANPNALVMWEAQFGDFANTAQVIIDQCIASGEKKWLQRTGLVMLLPHGFDGQGSEHSSARIERYLQLCDEHPYIFPSEERLSRQHQDCNMQVV</sequence>
<evidence type="ECO:0000313" key="2">
    <source>
        <dbReference type="Proteomes" id="UP001145114"/>
    </source>
</evidence>
<gene>
    <name evidence="1" type="primary">KGD1_2</name>
    <name evidence="1" type="ORF">EV182_003218</name>
</gene>
<dbReference type="Proteomes" id="UP001145114">
    <property type="component" value="Unassembled WGS sequence"/>
</dbReference>
<keyword evidence="2" id="KW-1185">Reference proteome</keyword>
<proteinExistence type="predicted"/>
<comment type="caution">
    <text evidence="1">The sequence shown here is derived from an EMBL/GenBank/DDBJ whole genome shotgun (WGS) entry which is preliminary data.</text>
</comment>
<dbReference type="EC" id="1.2.4.2" evidence="1"/>
<feature type="non-terminal residue" evidence="1">
    <location>
        <position position="765"/>
    </location>
</feature>
<keyword evidence="1" id="KW-0560">Oxidoreductase</keyword>
<reference evidence="1" key="1">
    <citation type="submission" date="2022-06" db="EMBL/GenBank/DDBJ databases">
        <title>Phylogenomic reconstructions and comparative analyses of Kickxellomycotina fungi.</title>
        <authorList>
            <person name="Reynolds N.K."/>
            <person name="Stajich J.E."/>
            <person name="Barry K."/>
            <person name="Grigoriev I.V."/>
            <person name="Crous P."/>
            <person name="Smith M.E."/>
        </authorList>
    </citation>
    <scope>NUCLEOTIDE SEQUENCE</scope>
    <source>
        <strain evidence="1">RSA 2271</strain>
    </source>
</reference>
<accession>A0ACC1HQP6</accession>
<evidence type="ECO:0000313" key="1">
    <source>
        <dbReference type="EMBL" id="KAJ1678854.1"/>
    </source>
</evidence>
<protein>
    <submittedName>
        <fullName evidence="1">2-oxoglutarate dehydrogenase E1 component</fullName>
        <ecNumber evidence="1">1.2.4.2</ecNumber>
    </submittedName>
</protein>